<evidence type="ECO:0000313" key="2">
    <source>
        <dbReference type="EMBL" id="CAF4452608.1"/>
    </source>
</evidence>
<accession>A0A8S2WH42</accession>
<dbReference type="Proteomes" id="UP000676336">
    <property type="component" value="Unassembled WGS sequence"/>
</dbReference>
<evidence type="ECO:0000313" key="3">
    <source>
        <dbReference type="Proteomes" id="UP000676336"/>
    </source>
</evidence>
<gene>
    <name evidence="1" type="ORF">SMN809_LOCUS32106</name>
    <name evidence="2" type="ORF">SMN809_LOCUS32785</name>
</gene>
<dbReference type="EMBL" id="CAJOBI010066172">
    <property type="protein sequence ID" value="CAF4437197.1"/>
    <property type="molecule type" value="Genomic_DNA"/>
</dbReference>
<proteinExistence type="predicted"/>
<name>A0A8S2WH42_9BILA</name>
<sequence length="14" mass="1528">MCTNAVSNNDDDKT</sequence>
<protein>
    <submittedName>
        <fullName evidence="1">Uncharacterized protein</fullName>
    </submittedName>
</protein>
<feature type="non-terminal residue" evidence="1">
    <location>
        <position position="14"/>
    </location>
</feature>
<dbReference type="EMBL" id="CAJOBI010069810">
    <property type="protein sequence ID" value="CAF4452608.1"/>
    <property type="molecule type" value="Genomic_DNA"/>
</dbReference>
<organism evidence="1 3">
    <name type="scientific">Rotaria magnacalcarata</name>
    <dbReference type="NCBI Taxonomy" id="392030"/>
    <lineage>
        <taxon>Eukaryota</taxon>
        <taxon>Metazoa</taxon>
        <taxon>Spiralia</taxon>
        <taxon>Gnathifera</taxon>
        <taxon>Rotifera</taxon>
        <taxon>Eurotatoria</taxon>
        <taxon>Bdelloidea</taxon>
        <taxon>Philodinida</taxon>
        <taxon>Philodinidae</taxon>
        <taxon>Rotaria</taxon>
    </lineage>
</organism>
<reference evidence="1" key="1">
    <citation type="submission" date="2021-02" db="EMBL/GenBank/DDBJ databases">
        <authorList>
            <person name="Nowell W R."/>
        </authorList>
    </citation>
    <scope>NUCLEOTIDE SEQUENCE</scope>
</reference>
<comment type="caution">
    <text evidence="1">The sequence shown here is derived from an EMBL/GenBank/DDBJ whole genome shotgun (WGS) entry which is preliminary data.</text>
</comment>
<evidence type="ECO:0000313" key="1">
    <source>
        <dbReference type="EMBL" id="CAF4437197.1"/>
    </source>
</evidence>